<evidence type="ECO:0000256" key="4">
    <source>
        <dbReference type="SAM" id="Phobius"/>
    </source>
</evidence>
<dbReference type="AlphaFoldDB" id="A0A3A9KAQ4"/>
<evidence type="ECO:0000313" key="5">
    <source>
        <dbReference type="EMBL" id="RKL69219.1"/>
    </source>
</evidence>
<keyword evidence="6" id="KW-1185">Reference proteome</keyword>
<evidence type="ECO:0000256" key="3">
    <source>
        <dbReference type="ARBA" id="ARBA00023136"/>
    </source>
</evidence>
<dbReference type="PANTHER" id="PTHR22550:SF5">
    <property type="entry name" value="LEUCINE ZIPPER PROTEIN 4"/>
    <property type="match status" value="1"/>
</dbReference>
<keyword evidence="4" id="KW-1133">Transmembrane helix</keyword>
<sequence>MIIRNFIRDYNLHTIEASIGETRNMKINAVYLASAVNDEVKNHIHQKMQEIENEDIYDLGELARFFQKGHLSLFPQSLLTERPDQAAARLRSGKVVIFFDHHTFCIITPIQLFESFSSNEDRSFTVKWNYSFVRLLRFVGVFIGTLLPALYVTLVAFHPELIPTKMAITIAQSRSQIPLDAPTEALVMLFALDVLVEASIRLPSFVGQTIGIVGGLVIGTAAVEAGLVSNIMVITIAFTAIAIFMVPYWEFVATWRLLRYLYVIAASVLGLYGMTLAVGWTILHLCKLNNLGHSYLSPVVPLQFKKLFHFFYPEK</sequence>
<dbReference type="GO" id="GO:0016020">
    <property type="term" value="C:membrane"/>
    <property type="evidence" value="ECO:0007669"/>
    <property type="project" value="UniProtKB-SubCell"/>
</dbReference>
<dbReference type="InterPro" id="IPR004995">
    <property type="entry name" value="Spore_Ger"/>
</dbReference>
<evidence type="ECO:0000256" key="1">
    <source>
        <dbReference type="ARBA" id="ARBA00004141"/>
    </source>
</evidence>
<evidence type="ECO:0000313" key="6">
    <source>
        <dbReference type="Proteomes" id="UP000281498"/>
    </source>
</evidence>
<dbReference type="Proteomes" id="UP000281498">
    <property type="component" value="Unassembled WGS sequence"/>
</dbReference>
<dbReference type="PANTHER" id="PTHR22550">
    <property type="entry name" value="SPORE GERMINATION PROTEIN"/>
    <property type="match status" value="1"/>
</dbReference>
<keyword evidence="3 4" id="KW-0472">Membrane</keyword>
<name>A0A3A9KAQ4_9BACI</name>
<organism evidence="5 6">
    <name type="scientific">Salipaludibacillus neizhouensis</name>
    <dbReference type="NCBI Taxonomy" id="885475"/>
    <lineage>
        <taxon>Bacteria</taxon>
        <taxon>Bacillati</taxon>
        <taxon>Bacillota</taxon>
        <taxon>Bacilli</taxon>
        <taxon>Bacillales</taxon>
        <taxon>Bacillaceae</taxon>
    </lineage>
</organism>
<protein>
    <recommendedName>
        <fullName evidence="7">Spore germination protein</fullName>
    </recommendedName>
</protein>
<reference evidence="5 6" key="1">
    <citation type="submission" date="2017-10" db="EMBL/GenBank/DDBJ databases">
        <title>Bacillus sp. nov., a halophilic bacterium isolated from a Keqin Lake.</title>
        <authorList>
            <person name="Wang H."/>
        </authorList>
    </citation>
    <scope>NUCLEOTIDE SEQUENCE [LARGE SCALE GENOMIC DNA]</scope>
    <source>
        <strain evidence="5 6">KCTC 13187</strain>
    </source>
</reference>
<dbReference type="InterPro" id="IPR050768">
    <property type="entry name" value="UPF0353/GerABKA_families"/>
</dbReference>
<dbReference type="OrthoDB" id="1726708at2"/>
<dbReference type="Pfam" id="PF03323">
    <property type="entry name" value="GerA"/>
    <property type="match status" value="1"/>
</dbReference>
<comment type="subcellular location">
    <subcellularLocation>
        <location evidence="1">Membrane</location>
        <topology evidence="1">Multi-pass membrane protein</topology>
    </subcellularLocation>
</comment>
<feature type="transmembrane region" description="Helical" evidence="4">
    <location>
        <begin position="261"/>
        <end position="283"/>
    </location>
</feature>
<dbReference type="EMBL" id="PDOE01000001">
    <property type="protein sequence ID" value="RKL69219.1"/>
    <property type="molecule type" value="Genomic_DNA"/>
</dbReference>
<evidence type="ECO:0008006" key="7">
    <source>
        <dbReference type="Google" id="ProtNLM"/>
    </source>
</evidence>
<comment type="caution">
    <text evidence="5">The sequence shown here is derived from an EMBL/GenBank/DDBJ whole genome shotgun (WGS) entry which is preliminary data.</text>
</comment>
<dbReference type="GO" id="GO:0009847">
    <property type="term" value="P:spore germination"/>
    <property type="evidence" value="ECO:0007669"/>
    <property type="project" value="InterPro"/>
</dbReference>
<comment type="similarity">
    <text evidence="2">Belongs to the GerABKA family.</text>
</comment>
<evidence type="ECO:0000256" key="2">
    <source>
        <dbReference type="ARBA" id="ARBA00005278"/>
    </source>
</evidence>
<gene>
    <name evidence="5" type="ORF">CR203_04090</name>
</gene>
<proteinExistence type="inferred from homology"/>
<feature type="transmembrane region" description="Helical" evidence="4">
    <location>
        <begin position="230"/>
        <end position="249"/>
    </location>
</feature>
<accession>A0A3A9KAQ4</accession>
<keyword evidence="4" id="KW-0812">Transmembrane</keyword>
<feature type="transmembrane region" description="Helical" evidence="4">
    <location>
        <begin position="135"/>
        <end position="157"/>
    </location>
</feature>